<sequence length="64" mass="7021">MYKPAAIASYGSVSGHQSAAEAIKLLLVKVMPIREDVALPAHKKPLDAFRPSEYVPEARLMLDE</sequence>
<evidence type="ECO:0000313" key="1">
    <source>
        <dbReference type="EMBL" id="MBA1139986.1"/>
    </source>
</evidence>
<dbReference type="AlphaFoldDB" id="A0A838AZY0"/>
<comment type="caution">
    <text evidence="1">The sequence shown here is derived from an EMBL/GenBank/DDBJ whole genome shotgun (WGS) entry which is preliminary data.</text>
</comment>
<organism evidence="1 2">
    <name type="scientific">Mesorhizobium neociceri</name>
    <dbReference type="NCBI Taxonomy" id="1307853"/>
    <lineage>
        <taxon>Bacteria</taxon>
        <taxon>Pseudomonadati</taxon>
        <taxon>Pseudomonadota</taxon>
        <taxon>Alphaproteobacteria</taxon>
        <taxon>Hyphomicrobiales</taxon>
        <taxon>Phyllobacteriaceae</taxon>
        <taxon>Mesorhizobium</taxon>
    </lineage>
</organism>
<reference evidence="1 2" key="1">
    <citation type="submission" date="2020-07" db="EMBL/GenBank/DDBJ databases">
        <title>Definition of the novel symbiovar canariense within Mesorhizobium novociceri, a new species of genus Mesorhizobium nodulating Cicer canariense in the Caldera de Taburiente National Park (La Palma, Canary Islands).</title>
        <authorList>
            <person name="Leon-Barrios M."/>
            <person name="Perez-Yepez J."/>
            <person name="Flores-Felix J.D."/>
            <person name="Ramirez-Baena M.H."/>
            <person name="Pulido-Suarez L."/>
            <person name="Igual J.M."/>
            <person name="Velazquez E."/>
            <person name="Peix A."/>
        </authorList>
    </citation>
    <scope>NUCLEOTIDE SEQUENCE [LARGE SCALE GENOMIC DNA]</scope>
    <source>
        <strain evidence="1 2">CCANP35</strain>
    </source>
</reference>
<accession>A0A838AZY0</accession>
<gene>
    <name evidence="1" type="ORF">H0241_06915</name>
</gene>
<dbReference type="Proteomes" id="UP000558284">
    <property type="component" value="Unassembled WGS sequence"/>
</dbReference>
<dbReference type="RefSeq" id="WP_181056647.1">
    <property type="nucleotide sequence ID" value="NZ_JACDTY010000002.1"/>
</dbReference>
<evidence type="ECO:0000313" key="2">
    <source>
        <dbReference type="Proteomes" id="UP000558284"/>
    </source>
</evidence>
<name>A0A838AZY0_9HYPH</name>
<dbReference type="EMBL" id="JACDTY010000002">
    <property type="protein sequence ID" value="MBA1139986.1"/>
    <property type="molecule type" value="Genomic_DNA"/>
</dbReference>
<keyword evidence="2" id="KW-1185">Reference proteome</keyword>
<protein>
    <submittedName>
        <fullName evidence="1">Uncharacterized protein</fullName>
    </submittedName>
</protein>
<proteinExistence type="predicted"/>